<accession>A0A6A6QXV0</accession>
<gene>
    <name evidence="2" type="ORF">BU16DRAFT_581236</name>
</gene>
<dbReference type="Pfam" id="PF07985">
    <property type="entry name" value="SRR1"/>
    <property type="match status" value="1"/>
</dbReference>
<name>A0A6A6QXV0_9PEZI</name>
<dbReference type="Proteomes" id="UP000799750">
    <property type="component" value="Unassembled WGS sequence"/>
</dbReference>
<dbReference type="PANTHER" id="PTHR42080:SF1">
    <property type="entry name" value="SRR1-LIKE DOMAIN-CONTAINING PROTEIN"/>
    <property type="match status" value="1"/>
</dbReference>
<organism evidence="2 3">
    <name type="scientific">Lophium mytilinum</name>
    <dbReference type="NCBI Taxonomy" id="390894"/>
    <lineage>
        <taxon>Eukaryota</taxon>
        <taxon>Fungi</taxon>
        <taxon>Dikarya</taxon>
        <taxon>Ascomycota</taxon>
        <taxon>Pezizomycotina</taxon>
        <taxon>Dothideomycetes</taxon>
        <taxon>Pleosporomycetidae</taxon>
        <taxon>Mytilinidiales</taxon>
        <taxon>Mytilinidiaceae</taxon>
        <taxon>Lophium</taxon>
    </lineage>
</organism>
<keyword evidence="3" id="KW-1185">Reference proteome</keyword>
<protein>
    <recommendedName>
        <fullName evidence="1">SRR1-like domain-containing protein</fullName>
    </recommendedName>
</protein>
<dbReference type="PANTHER" id="PTHR42080">
    <property type="entry name" value="SRR1 DOMAIN-CONTAINING PROTEIN"/>
    <property type="match status" value="1"/>
</dbReference>
<proteinExistence type="predicted"/>
<sequence>MDQRIAPKQVPLSTLLGELAVFKEEWLKSPFSNQLRGLLLVRSVWNIDRAVVVGLGNMTPLLDYDDDENEYRRRRKQRLTQLTIFLDIVDILSTAQGGRQIKIYASDPAFERIDKAFLKKLGIKVVKEAEEHVTSSTFVYSPFCPWYVGVAAIRHSPQLYLGVSIQLIMDLHEPRQEPQYGFDMTEEQAATTEKFLQTRVMQSFPGLEHYPDSEEGMQWAEFKKLAPELVALTSQALWGAFSFYWPKSGPLPPVTTED</sequence>
<dbReference type="EMBL" id="MU004187">
    <property type="protein sequence ID" value="KAF2497288.1"/>
    <property type="molecule type" value="Genomic_DNA"/>
</dbReference>
<evidence type="ECO:0000313" key="3">
    <source>
        <dbReference type="Proteomes" id="UP000799750"/>
    </source>
</evidence>
<dbReference type="InterPro" id="IPR012942">
    <property type="entry name" value="SRR1-like"/>
</dbReference>
<feature type="domain" description="SRR1-like" evidence="1">
    <location>
        <begin position="44"/>
        <end position="192"/>
    </location>
</feature>
<reference evidence="2" key="1">
    <citation type="journal article" date="2020" name="Stud. Mycol.">
        <title>101 Dothideomycetes genomes: a test case for predicting lifestyles and emergence of pathogens.</title>
        <authorList>
            <person name="Haridas S."/>
            <person name="Albert R."/>
            <person name="Binder M."/>
            <person name="Bloem J."/>
            <person name="Labutti K."/>
            <person name="Salamov A."/>
            <person name="Andreopoulos B."/>
            <person name="Baker S."/>
            <person name="Barry K."/>
            <person name="Bills G."/>
            <person name="Bluhm B."/>
            <person name="Cannon C."/>
            <person name="Castanera R."/>
            <person name="Culley D."/>
            <person name="Daum C."/>
            <person name="Ezra D."/>
            <person name="Gonzalez J."/>
            <person name="Henrissat B."/>
            <person name="Kuo A."/>
            <person name="Liang C."/>
            <person name="Lipzen A."/>
            <person name="Lutzoni F."/>
            <person name="Magnuson J."/>
            <person name="Mondo S."/>
            <person name="Nolan M."/>
            <person name="Ohm R."/>
            <person name="Pangilinan J."/>
            <person name="Park H.-J."/>
            <person name="Ramirez L."/>
            <person name="Alfaro M."/>
            <person name="Sun H."/>
            <person name="Tritt A."/>
            <person name="Yoshinaga Y."/>
            <person name="Zwiers L.-H."/>
            <person name="Turgeon B."/>
            <person name="Goodwin S."/>
            <person name="Spatafora J."/>
            <person name="Crous P."/>
            <person name="Grigoriev I."/>
        </authorList>
    </citation>
    <scope>NUCLEOTIDE SEQUENCE</scope>
    <source>
        <strain evidence="2">CBS 269.34</strain>
    </source>
</reference>
<evidence type="ECO:0000313" key="2">
    <source>
        <dbReference type="EMBL" id="KAF2497288.1"/>
    </source>
</evidence>
<dbReference type="OrthoDB" id="5318346at2759"/>
<dbReference type="AlphaFoldDB" id="A0A6A6QXV0"/>
<evidence type="ECO:0000259" key="1">
    <source>
        <dbReference type="Pfam" id="PF07985"/>
    </source>
</evidence>